<keyword evidence="1" id="KW-0472">Membrane</keyword>
<dbReference type="Pfam" id="PF09601">
    <property type="entry name" value="DUF2459"/>
    <property type="match status" value="1"/>
</dbReference>
<evidence type="ECO:0000256" key="1">
    <source>
        <dbReference type="SAM" id="Phobius"/>
    </source>
</evidence>
<dbReference type="AlphaFoldDB" id="A0A562UX43"/>
<dbReference type="EMBL" id="VLLK01000001">
    <property type="protein sequence ID" value="TWJ10214.1"/>
    <property type="molecule type" value="Genomic_DNA"/>
</dbReference>
<gene>
    <name evidence="2" type="ORF">JN10_1874</name>
</gene>
<reference evidence="2 3" key="1">
    <citation type="submission" date="2019-07" db="EMBL/GenBank/DDBJ databases">
        <title>Genomic Encyclopedia of Archaeal and Bacterial Type Strains, Phase II (KMG-II): from individual species to whole genera.</title>
        <authorList>
            <person name="Goeker M."/>
        </authorList>
    </citation>
    <scope>NUCLEOTIDE SEQUENCE [LARGE SCALE GENOMIC DNA]</scope>
    <source>
        <strain evidence="2 3">ATCC BAA-2084</strain>
    </source>
</reference>
<dbReference type="Proteomes" id="UP000320547">
    <property type="component" value="Unassembled WGS sequence"/>
</dbReference>
<keyword evidence="1" id="KW-1133">Transmembrane helix</keyword>
<organism evidence="2 3">
    <name type="scientific">Altererythrobacter ishigakiensis</name>
    <dbReference type="NCBI Taxonomy" id="476157"/>
    <lineage>
        <taxon>Bacteria</taxon>
        <taxon>Pseudomonadati</taxon>
        <taxon>Pseudomonadota</taxon>
        <taxon>Alphaproteobacteria</taxon>
        <taxon>Sphingomonadales</taxon>
        <taxon>Erythrobacteraceae</taxon>
        <taxon>Altererythrobacter</taxon>
    </lineage>
</organism>
<keyword evidence="1" id="KW-0812">Transmembrane</keyword>
<comment type="caution">
    <text evidence="2">The sequence shown here is derived from an EMBL/GenBank/DDBJ whole genome shotgun (WGS) entry which is preliminary data.</text>
</comment>
<dbReference type="InterPro" id="IPR011727">
    <property type="entry name" value="CHP02117"/>
</dbReference>
<proteinExistence type="predicted"/>
<accession>A0A562UX43</accession>
<evidence type="ECO:0000313" key="3">
    <source>
        <dbReference type="Proteomes" id="UP000320547"/>
    </source>
</evidence>
<name>A0A562UX43_9SPHN</name>
<feature type="transmembrane region" description="Helical" evidence="1">
    <location>
        <begin position="15"/>
        <end position="36"/>
    </location>
</feature>
<dbReference type="STRING" id="476157.GCA_001663155_01482"/>
<sequence>MVAQTTYLIWAKRLLLWPLAALTSFAVIFALTAWVGSSIPRNAGWQEPATGIEIMIETNGVHTAIVVPTVTAQKNWREDFPIDHVLAPNRPYTHVSVSWGEREVFLNTPTWSDLSLPVAINAATGGEGLLHVSHYVRPALSRNHRPLTISHDEYAKLIALIEKEVLPEAERQSYRGYSDYDVFYNAPGTYHLGRTCNQWTSDTLAAAGIRTGWWTPMAGGVMKWIPQVETD</sequence>
<protein>
    <submittedName>
        <fullName evidence="2">Uncharacterized protein (TIGR02117 family)</fullName>
    </submittedName>
</protein>
<evidence type="ECO:0000313" key="2">
    <source>
        <dbReference type="EMBL" id="TWJ10214.1"/>
    </source>
</evidence>
<keyword evidence="3" id="KW-1185">Reference proteome</keyword>